<dbReference type="InterPro" id="IPR001269">
    <property type="entry name" value="DUS_fam"/>
</dbReference>
<feature type="binding site" evidence="14">
    <location>
        <position position="141"/>
    </location>
    <ligand>
        <name>FMN</name>
        <dbReference type="ChEBI" id="CHEBI:58210"/>
    </ligand>
</feature>
<evidence type="ECO:0000256" key="2">
    <source>
        <dbReference type="ARBA" id="ARBA00002790"/>
    </source>
</evidence>
<evidence type="ECO:0000256" key="10">
    <source>
        <dbReference type="ARBA" id="ARBA00048205"/>
    </source>
</evidence>
<evidence type="ECO:0000256" key="1">
    <source>
        <dbReference type="ARBA" id="ARBA00001917"/>
    </source>
</evidence>
<keyword evidence="17" id="KW-1185">Reference proteome</keyword>
<comment type="similarity">
    <text evidence="12">Belongs to the dus family.</text>
</comment>
<dbReference type="PANTHER" id="PTHR45846:SF1">
    <property type="entry name" value="TRNA-DIHYDROURIDINE(47) SYNTHASE [NAD(P)(+)]-LIKE"/>
    <property type="match status" value="1"/>
</dbReference>
<keyword evidence="9 12" id="KW-0560">Oxidoreductase</keyword>
<dbReference type="Pfam" id="PF01207">
    <property type="entry name" value="Dus"/>
    <property type="match status" value="1"/>
</dbReference>
<name>A0A1Y0IKI4_9BACL</name>
<dbReference type="PROSITE" id="PS01136">
    <property type="entry name" value="UPF0034"/>
    <property type="match status" value="1"/>
</dbReference>
<dbReference type="RefSeq" id="WP_087456406.1">
    <property type="nucleotide sequence ID" value="NZ_CP021434.1"/>
</dbReference>
<evidence type="ECO:0000256" key="9">
    <source>
        <dbReference type="ARBA" id="ARBA00023002"/>
    </source>
</evidence>
<evidence type="ECO:0000256" key="4">
    <source>
        <dbReference type="ARBA" id="ARBA00022630"/>
    </source>
</evidence>
<evidence type="ECO:0000259" key="15">
    <source>
        <dbReference type="Pfam" id="PF01207"/>
    </source>
</evidence>
<keyword evidence="14" id="KW-0547">Nucleotide-binding</keyword>
<comment type="cofactor">
    <cofactor evidence="1 12 14">
        <name>FMN</name>
        <dbReference type="ChEBI" id="CHEBI:58210"/>
    </cofactor>
</comment>
<dbReference type="EC" id="1.3.1.-" evidence="12"/>
<evidence type="ECO:0000256" key="6">
    <source>
        <dbReference type="ARBA" id="ARBA00022694"/>
    </source>
</evidence>
<evidence type="ECO:0000256" key="13">
    <source>
        <dbReference type="PIRSR" id="PIRSR006621-1"/>
    </source>
</evidence>
<gene>
    <name evidence="16" type="ORF">CBW65_07915</name>
</gene>
<feature type="binding site" evidence="14">
    <location>
        <begin position="226"/>
        <end position="227"/>
    </location>
    <ligand>
        <name>FMN</name>
        <dbReference type="ChEBI" id="CHEBI:58210"/>
    </ligand>
</feature>
<evidence type="ECO:0000256" key="3">
    <source>
        <dbReference type="ARBA" id="ARBA00022555"/>
    </source>
</evidence>
<dbReference type="InterPro" id="IPR024036">
    <property type="entry name" value="tRNA-dHydroUridine_Synthase_C"/>
</dbReference>
<feature type="binding site" evidence="14">
    <location>
        <position position="171"/>
    </location>
    <ligand>
        <name>FMN</name>
        <dbReference type="ChEBI" id="CHEBI:58210"/>
    </ligand>
</feature>
<feature type="binding site" evidence="14">
    <location>
        <begin position="17"/>
        <end position="19"/>
    </location>
    <ligand>
        <name>FMN</name>
        <dbReference type="ChEBI" id="CHEBI:58210"/>
    </ligand>
</feature>
<dbReference type="KEGG" id="tum:CBW65_07915"/>
<evidence type="ECO:0000313" key="16">
    <source>
        <dbReference type="EMBL" id="ARU61021.1"/>
    </source>
</evidence>
<feature type="active site" description="Proton donor" evidence="13">
    <location>
        <position position="101"/>
    </location>
</feature>
<keyword evidence="5 12" id="KW-0288">FMN</keyword>
<protein>
    <recommendedName>
        <fullName evidence="12">tRNA-dihydrouridine synthase</fullName>
        <ecNumber evidence="12">1.3.1.-</ecNumber>
    </recommendedName>
</protein>
<evidence type="ECO:0000256" key="7">
    <source>
        <dbReference type="ARBA" id="ARBA00022857"/>
    </source>
</evidence>
<dbReference type="InterPro" id="IPR018517">
    <property type="entry name" value="tRNA_hU_synthase_CS"/>
</dbReference>
<evidence type="ECO:0000256" key="12">
    <source>
        <dbReference type="PIRNR" id="PIRNR006621"/>
    </source>
</evidence>
<reference evidence="17" key="1">
    <citation type="submission" date="2017-05" db="EMBL/GenBank/DDBJ databases">
        <authorList>
            <person name="Sung H."/>
        </authorList>
    </citation>
    <scope>NUCLEOTIDE SEQUENCE [LARGE SCALE GENOMIC DNA]</scope>
    <source>
        <strain evidence="17">AR23208</strain>
    </source>
</reference>
<dbReference type="AlphaFoldDB" id="A0A1Y0IKI4"/>
<dbReference type="Gene3D" id="3.20.20.70">
    <property type="entry name" value="Aldolase class I"/>
    <property type="match status" value="1"/>
</dbReference>
<evidence type="ECO:0000256" key="11">
    <source>
        <dbReference type="ARBA" id="ARBA00048802"/>
    </source>
</evidence>
<feature type="domain" description="DUS-like FMN-binding" evidence="15">
    <location>
        <begin position="14"/>
        <end position="316"/>
    </location>
</feature>
<dbReference type="GO" id="GO:0050660">
    <property type="term" value="F:flavin adenine dinucleotide binding"/>
    <property type="evidence" value="ECO:0007669"/>
    <property type="project" value="InterPro"/>
</dbReference>
<comment type="function">
    <text evidence="2 12">Catalyzes the synthesis of 5,6-dihydrouridine (D), a modified base found in the D-loop of most tRNAs, via the reduction of the C5-C6 double bond in target uridines.</text>
</comment>
<organism evidence="16 17">
    <name type="scientific">Tumebacillus avium</name>
    <dbReference type="NCBI Taxonomy" id="1903704"/>
    <lineage>
        <taxon>Bacteria</taxon>
        <taxon>Bacillati</taxon>
        <taxon>Bacillota</taxon>
        <taxon>Bacilli</taxon>
        <taxon>Bacillales</taxon>
        <taxon>Alicyclobacillaceae</taxon>
        <taxon>Tumebacillus</taxon>
    </lineage>
</organism>
<dbReference type="Gene3D" id="1.10.1200.80">
    <property type="entry name" value="Putative flavin oxidoreducatase, domain 2"/>
    <property type="match status" value="1"/>
</dbReference>
<dbReference type="PANTHER" id="PTHR45846">
    <property type="entry name" value="TRNA-DIHYDROURIDINE(47) SYNTHASE [NAD(P)(+)]-LIKE"/>
    <property type="match status" value="1"/>
</dbReference>
<evidence type="ECO:0000256" key="8">
    <source>
        <dbReference type="ARBA" id="ARBA00022884"/>
    </source>
</evidence>
<dbReference type="GO" id="GO:0017150">
    <property type="term" value="F:tRNA dihydrouridine synthase activity"/>
    <property type="evidence" value="ECO:0007669"/>
    <property type="project" value="InterPro"/>
</dbReference>
<dbReference type="GO" id="GO:0000049">
    <property type="term" value="F:tRNA binding"/>
    <property type="evidence" value="ECO:0007669"/>
    <property type="project" value="UniProtKB-KW"/>
</dbReference>
<dbReference type="SUPFAM" id="SSF51395">
    <property type="entry name" value="FMN-linked oxidoreductases"/>
    <property type="match status" value="1"/>
</dbReference>
<sequence length="332" mass="36280">MLKIGNVELENNVILAPMAGVCNPSFRVLAKEMGAGMVCAEMVATRALQHGNAKTRSMLTILPEEKPVSMQLMGCDVESMRIAAELVAQTDAAIVDINMGCPANKVHKAGSGAALARDPQNAARIVEAVVKAVPNKPVTVKFRKGWDDDNINAIEVAKAVEAAGAQAVAVHGRTAKQMYQGQADWSIIRAVKEAVNIPVIGNGDVTTPQKAVQLLQETGADGVMIGRGSLGNPWIFRAVTHYMATGEQLPLPSAEERIRVALRHTDLLVEEKGEYTGTREMRKHIAWYTKGLRDSNQFRDKINLLETSEALKEALHEYYEYLMKHQDQVVMN</sequence>
<keyword evidence="3" id="KW-0820">tRNA-binding</keyword>
<dbReference type="InterPro" id="IPR013785">
    <property type="entry name" value="Aldolase_TIM"/>
</dbReference>
<dbReference type="InterPro" id="IPR035587">
    <property type="entry name" value="DUS-like_FMN-bd"/>
</dbReference>
<keyword evidence="8" id="KW-0694">RNA-binding</keyword>
<proteinExistence type="inferred from homology"/>
<dbReference type="EMBL" id="CP021434">
    <property type="protein sequence ID" value="ARU61021.1"/>
    <property type="molecule type" value="Genomic_DNA"/>
</dbReference>
<keyword evidence="7" id="KW-0521">NADP</keyword>
<keyword evidence="6 12" id="KW-0819">tRNA processing</keyword>
<keyword evidence="4 12" id="KW-0285">Flavoprotein</keyword>
<comment type="catalytic activity">
    <reaction evidence="11">
        <text>a 5,6-dihydrouridine in tRNA + NAD(+) = a uridine in tRNA + NADH + H(+)</text>
        <dbReference type="Rhea" id="RHEA:54452"/>
        <dbReference type="Rhea" id="RHEA-COMP:13339"/>
        <dbReference type="Rhea" id="RHEA-COMP:13887"/>
        <dbReference type="ChEBI" id="CHEBI:15378"/>
        <dbReference type="ChEBI" id="CHEBI:57540"/>
        <dbReference type="ChEBI" id="CHEBI:57945"/>
        <dbReference type="ChEBI" id="CHEBI:65315"/>
        <dbReference type="ChEBI" id="CHEBI:74443"/>
    </reaction>
</comment>
<dbReference type="OrthoDB" id="9764501at2"/>
<accession>A0A1Y0IKI4</accession>
<feature type="binding site" evidence="14">
    <location>
        <position position="71"/>
    </location>
    <ligand>
        <name>FMN</name>
        <dbReference type="ChEBI" id="CHEBI:58210"/>
    </ligand>
</feature>
<comment type="catalytic activity">
    <reaction evidence="10">
        <text>a 5,6-dihydrouridine in tRNA + NADP(+) = a uridine in tRNA + NADPH + H(+)</text>
        <dbReference type="Rhea" id="RHEA:23624"/>
        <dbReference type="Rhea" id="RHEA-COMP:13339"/>
        <dbReference type="Rhea" id="RHEA-COMP:13887"/>
        <dbReference type="ChEBI" id="CHEBI:15378"/>
        <dbReference type="ChEBI" id="CHEBI:57783"/>
        <dbReference type="ChEBI" id="CHEBI:58349"/>
        <dbReference type="ChEBI" id="CHEBI:65315"/>
        <dbReference type="ChEBI" id="CHEBI:74443"/>
    </reaction>
</comment>
<evidence type="ECO:0000313" key="17">
    <source>
        <dbReference type="Proteomes" id="UP000195437"/>
    </source>
</evidence>
<evidence type="ECO:0000256" key="5">
    <source>
        <dbReference type="ARBA" id="ARBA00022643"/>
    </source>
</evidence>
<dbReference type="Proteomes" id="UP000195437">
    <property type="component" value="Chromosome"/>
</dbReference>
<dbReference type="PIRSF" id="PIRSF006621">
    <property type="entry name" value="Dus"/>
    <property type="match status" value="1"/>
</dbReference>
<dbReference type="NCBIfam" id="TIGR00737">
    <property type="entry name" value="nifR3_yhdG"/>
    <property type="match status" value="1"/>
</dbReference>
<dbReference type="CDD" id="cd02801">
    <property type="entry name" value="DUS_like_FMN"/>
    <property type="match status" value="1"/>
</dbReference>
<dbReference type="InterPro" id="IPR004652">
    <property type="entry name" value="DusB-like"/>
</dbReference>
<evidence type="ECO:0000256" key="14">
    <source>
        <dbReference type="PIRSR" id="PIRSR006621-2"/>
    </source>
</evidence>